<gene>
    <name evidence="2" type="ORF">ACIBP4_05980</name>
</gene>
<accession>A0ABW7ZG92</accession>
<dbReference type="Gene3D" id="3.40.50.720">
    <property type="entry name" value="NAD(P)-binding Rossmann-like Domain"/>
    <property type="match status" value="1"/>
</dbReference>
<reference evidence="2 3" key="1">
    <citation type="submission" date="2024-10" db="EMBL/GenBank/DDBJ databases">
        <title>The Natural Products Discovery Center: Release of the First 8490 Sequenced Strains for Exploring Actinobacteria Biosynthetic Diversity.</title>
        <authorList>
            <person name="Kalkreuter E."/>
            <person name="Kautsar S.A."/>
            <person name="Yang D."/>
            <person name="Bader C.D."/>
            <person name="Teijaro C.N."/>
            <person name="Fluegel L."/>
            <person name="Davis C.M."/>
            <person name="Simpson J.R."/>
            <person name="Lauterbach L."/>
            <person name="Steele A.D."/>
            <person name="Gui C."/>
            <person name="Meng S."/>
            <person name="Li G."/>
            <person name="Viehrig K."/>
            <person name="Ye F."/>
            <person name="Su P."/>
            <person name="Kiefer A.F."/>
            <person name="Nichols A."/>
            <person name="Cepeda A.J."/>
            <person name="Yan W."/>
            <person name="Fan B."/>
            <person name="Jiang Y."/>
            <person name="Adhikari A."/>
            <person name="Zheng C.-J."/>
            <person name="Schuster L."/>
            <person name="Cowan T.M."/>
            <person name="Smanski M.J."/>
            <person name="Chevrette M.G."/>
            <person name="De Carvalho L.P.S."/>
            <person name="Shen B."/>
        </authorList>
    </citation>
    <scope>NUCLEOTIDE SEQUENCE [LARGE SCALE GENOMIC DNA]</scope>
    <source>
        <strain evidence="2 3">NPDC049845</strain>
    </source>
</reference>
<dbReference type="InterPro" id="IPR001509">
    <property type="entry name" value="Epimerase_deHydtase"/>
</dbReference>
<dbReference type="Gene3D" id="3.90.25.10">
    <property type="entry name" value="UDP-galactose 4-epimerase, domain 1"/>
    <property type="match status" value="1"/>
</dbReference>
<evidence type="ECO:0000313" key="3">
    <source>
        <dbReference type="Proteomes" id="UP001612812"/>
    </source>
</evidence>
<dbReference type="RefSeq" id="WP_396768030.1">
    <property type="nucleotide sequence ID" value="NZ_JBITLA010000001.1"/>
</dbReference>
<organism evidence="2 3">
    <name type="scientific">Micromonospora maritima</name>
    <dbReference type="NCBI Taxonomy" id="986711"/>
    <lineage>
        <taxon>Bacteria</taxon>
        <taxon>Bacillati</taxon>
        <taxon>Actinomycetota</taxon>
        <taxon>Actinomycetes</taxon>
        <taxon>Micromonosporales</taxon>
        <taxon>Micromonosporaceae</taxon>
        <taxon>Micromonospora</taxon>
    </lineage>
</organism>
<keyword evidence="3" id="KW-1185">Reference proteome</keyword>
<dbReference type="Pfam" id="PF01370">
    <property type="entry name" value="Epimerase"/>
    <property type="match status" value="1"/>
</dbReference>
<evidence type="ECO:0000313" key="2">
    <source>
        <dbReference type="EMBL" id="MFI7261851.1"/>
    </source>
</evidence>
<dbReference type="InterPro" id="IPR036291">
    <property type="entry name" value="NAD(P)-bd_dom_sf"/>
</dbReference>
<sequence length="301" mass="30728">MTTVLLLGASGFLGGHVRQALAPFATLHCPTRAELDLVRCDVAELAALLRTVRPSTVVNCGGRLSGDGAELVLANTAGTAKLVEAIGAVAPGTRLVRLGSAAEYGSVPHGHAACEDDPAVPVSEYGVSQLAATRLVELAGAAGRVDGVVLRVFNPIGPGLPAETVLGRAAALLGAARATAATGISMGPLTAYRDFVDVRDVASAVVAAVRAPVLPERVYNVASGSAVPTRDAVRLLAETAGFTGEIREDLPAPGRSAAVGWMCGDVRRAGRLLGWAPAYDLVDSVKAVWSSRADGTTRPNL</sequence>
<name>A0ABW7ZG92_9ACTN</name>
<dbReference type="Proteomes" id="UP001612812">
    <property type="component" value="Unassembled WGS sequence"/>
</dbReference>
<dbReference type="InterPro" id="IPR050177">
    <property type="entry name" value="Lipid_A_modif_metabolic_enz"/>
</dbReference>
<dbReference type="EMBL" id="JBITLE010000002">
    <property type="protein sequence ID" value="MFI7261851.1"/>
    <property type="molecule type" value="Genomic_DNA"/>
</dbReference>
<evidence type="ECO:0000259" key="1">
    <source>
        <dbReference type="Pfam" id="PF01370"/>
    </source>
</evidence>
<dbReference type="SUPFAM" id="SSF51735">
    <property type="entry name" value="NAD(P)-binding Rossmann-fold domains"/>
    <property type="match status" value="1"/>
</dbReference>
<comment type="caution">
    <text evidence="2">The sequence shown here is derived from an EMBL/GenBank/DDBJ whole genome shotgun (WGS) entry which is preliminary data.</text>
</comment>
<dbReference type="PANTHER" id="PTHR43245">
    <property type="entry name" value="BIFUNCTIONAL POLYMYXIN RESISTANCE PROTEIN ARNA"/>
    <property type="match status" value="1"/>
</dbReference>
<proteinExistence type="predicted"/>
<feature type="domain" description="NAD-dependent epimerase/dehydratase" evidence="1">
    <location>
        <begin position="4"/>
        <end position="222"/>
    </location>
</feature>
<protein>
    <submittedName>
        <fullName evidence="2">NAD-dependent epimerase/dehydratase family protein</fullName>
    </submittedName>
</protein>